<sequence length="218" mass="23804">MRYPSLPANLEPLEALCRYLNVQRISLSPEETVPSTIDVPILTDGGRLPTHLFCISDASSSSKPSPPILAPVPADLFSQKFRSDVIPPGRPDSPSPVPRNESLPGTQKAVTLPVIPLSVPHAASVPLLLLYALGLQPHTTGMATHLLPLEAIEEFPSAAAMSQAMARFCDDDDLRRYVSFNQGLWKNILALGPRDTQVIEMVQTAWNVTAEARRIRRV</sequence>
<dbReference type="AlphaFoldDB" id="A0A5C3N7F3"/>
<feature type="region of interest" description="Disordered" evidence="1">
    <location>
        <begin position="83"/>
        <end position="104"/>
    </location>
</feature>
<dbReference type="EMBL" id="ML213508">
    <property type="protein sequence ID" value="TFK52985.1"/>
    <property type="molecule type" value="Genomic_DNA"/>
</dbReference>
<proteinExistence type="predicted"/>
<reference evidence="2 3" key="1">
    <citation type="journal article" date="2019" name="Nat. Ecol. Evol.">
        <title>Megaphylogeny resolves global patterns of mushroom evolution.</title>
        <authorList>
            <person name="Varga T."/>
            <person name="Krizsan K."/>
            <person name="Foldi C."/>
            <person name="Dima B."/>
            <person name="Sanchez-Garcia M."/>
            <person name="Sanchez-Ramirez S."/>
            <person name="Szollosi G.J."/>
            <person name="Szarkandi J.G."/>
            <person name="Papp V."/>
            <person name="Albert L."/>
            <person name="Andreopoulos W."/>
            <person name="Angelini C."/>
            <person name="Antonin V."/>
            <person name="Barry K.W."/>
            <person name="Bougher N.L."/>
            <person name="Buchanan P."/>
            <person name="Buyck B."/>
            <person name="Bense V."/>
            <person name="Catcheside P."/>
            <person name="Chovatia M."/>
            <person name="Cooper J."/>
            <person name="Damon W."/>
            <person name="Desjardin D."/>
            <person name="Finy P."/>
            <person name="Geml J."/>
            <person name="Haridas S."/>
            <person name="Hughes K."/>
            <person name="Justo A."/>
            <person name="Karasinski D."/>
            <person name="Kautmanova I."/>
            <person name="Kiss B."/>
            <person name="Kocsube S."/>
            <person name="Kotiranta H."/>
            <person name="LaButti K.M."/>
            <person name="Lechner B.E."/>
            <person name="Liimatainen K."/>
            <person name="Lipzen A."/>
            <person name="Lukacs Z."/>
            <person name="Mihaltcheva S."/>
            <person name="Morgado L.N."/>
            <person name="Niskanen T."/>
            <person name="Noordeloos M.E."/>
            <person name="Ohm R.A."/>
            <person name="Ortiz-Santana B."/>
            <person name="Ovrebo C."/>
            <person name="Racz N."/>
            <person name="Riley R."/>
            <person name="Savchenko A."/>
            <person name="Shiryaev A."/>
            <person name="Soop K."/>
            <person name="Spirin V."/>
            <person name="Szebenyi C."/>
            <person name="Tomsovsky M."/>
            <person name="Tulloss R.E."/>
            <person name="Uehling J."/>
            <person name="Grigoriev I.V."/>
            <person name="Vagvolgyi C."/>
            <person name="Papp T."/>
            <person name="Martin F.M."/>
            <person name="Miettinen O."/>
            <person name="Hibbett D.S."/>
            <person name="Nagy L.G."/>
        </authorList>
    </citation>
    <scope>NUCLEOTIDE SEQUENCE [LARGE SCALE GENOMIC DNA]</scope>
    <source>
        <strain evidence="2 3">OMC1185</strain>
    </source>
</reference>
<dbReference type="OrthoDB" id="2802364at2759"/>
<protein>
    <submittedName>
        <fullName evidence="2">Uncharacterized protein</fullName>
    </submittedName>
</protein>
<gene>
    <name evidence="2" type="ORF">OE88DRAFT_1656734</name>
</gene>
<name>A0A5C3N7F3_9AGAM</name>
<accession>A0A5C3N7F3</accession>
<dbReference type="Proteomes" id="UP000305948">
    <property type="component" value="Unassembled WGS sequence"/>
</dbReference>
<keyword evidence="3" id="KW-1185">Reference proteome</keyword>
<evidence type="ECO:0000313" key="3">
    <source>
        <dbReference type="Proteomes" id="UP000305948"/>
    </source>
</evidence>
<evidence type="ECO:0000256" key="1">
    <source>
        <dbReference type="SAM" id="MobiDB-lite"/>
    </source>
</evidence>
<organism evidence="2 3">
    <name type="scientific">Heliocybe sulcata</name>
    <dbReference type="NCBI Taxonomy" id="5364"/>
    <lineage>
        <taxon>Eukaryota</taxon>
        <taxon>Fungi</taxon>
        <taxon>Dikarya</taxon>
        <taxon>Basidiomycota</taxon>
        <taxon>Agaricomycotina</taxon>
        <taxon>Agaricomycetes</taxon>
        <taxon>Gloeophyllales</taxon>
        <taxon>Gloeophyllaceae</taxon>
        <taxon>Heliocybe</taxon>
    </lineage>
</organism>
<feature type="compositionally biased region" description="Pro residues" evidence="1">
    <location>
        <begin position="88"/>
        <end position="97"/>
    </location>
</feature>
<evidence type="ECO:0000313" key="2">
    <source>
        <dbReference type="EMBL" id="TFK52985.1"/>
    </source>
</evidence>